<evidence type="ECO:0000313" key="1">
    <source>
        <dbReference type="EMBL" id="JAI03287.1"/>
    </source>
</evidence>
<name>A0A0E9XLL6_ANGAN</name>
<organism evidence="1">
    <name type="scientific">Anguilla anguilla</name>
    <name type="common">European freshwater eel</name>
    <name type="synonym">Muraena anguilla</name>
    <dbReference type="NCBI Taxonomy" id="7936"/>
    <lineage>
        <taxon>Eukaryota</taxon>
        <taxon>Metazoa</taxon>
        <taxon>Chordata</taxon>
        <taxon>Craniata</taxon>
        <taxon>Vertebrata</taxon>
        <taxon>Euteleostomi</taxon>
        <taxon>Actinopterygii</taxon>
        <taxon>Neopterygii</taxon>
        <taxon>Teleostei</taxon>
        <taxon>Anguilliformes</taxon>
        <taxon>Anguillidae</taxon>
        <taxon>Anguilla</taxon>
    </lineage>
</organism>
<reference evidence="1" key="1">
    <citation type="submission" date="2014-11" db="EMBL/GenBank/DDBJ databases">
        <authorList>
            <person name="Amaro Gonzalez C."/>
        </authorList>
    </citation>
    <scope>NUCLEOTIDE SEQUENCE</scope>
</reference>
<accession>A0A0E9XLL6</accession>
<dbReference type="AlphaFoldDB" id="A0A0E9XLL6"/>
<proteinExistence type="predicted"/>
<sequence length="56" mass="6366">MVCINPEHTVSPWTQYEDCCPGSFYFSVFQNFFFSTSPVILPAMGKQQGSRLNINT</sequence>
<protein>
    <submittedName>
        <fullName evidence="1">Uncharacterized protein</fullName>
    </submittedName>
</protein>
<dbReference type="EMBL" id="GBXM01005291">
    <property type="protein sequence ID" value="JAI03287.1"/>
    <property type="molecule type" value="Transcribed_RNA"/>
</dbReference>
<reference evidence="1" key="2">
    <citation type="journal article" date="2015" name="Fish Shellfish Immunol.">
        <title>Early steps in the European eel (Anguilla anguilla)-Vibrio vulnificus interaction in the gills: Role of the RtxA13 toxin.</title>
        <authorList>
            <person name="Callol A."/>
            <person name="Pajuelo D."/>
            <person name="Ebbesson L."/>
            <person name="Teles M."/>
            <person name="MacKenzie S."/>
            <person name="Amaro C."/>
        </authorList>
    </citation>
    <scope>NUCLEOTIDE SEQUENCE</scope>
</reference>